<proteinExistence type="predicted"/>
<feature type="compositionally biased region" description="Low complexity" evidence="2">
    <location>
        <begin position="34"/>
        <end position="49"/>
    </location>
</feature>
<evidence type="ECO:0000256" key="3">
    <source>
        <dbReference type="SAM" id="SignalP"/>
    </source>
</evidence>
<feature type="signal peptide" evidence="3">
    <location>
        <begin position="1"/>
        <end position="20"/>
    </location>
</feature>
<evidence type="ECO:0000313" key="5">
    <source>
        <dbReference type="EMBL" id="TQF03682.1"/>
    </source>
</evidence>
<dbReference type="RefSeq" id="WP_141634297.1">
    <property type="nucleotide sequence ID" value="NZ_VIGB01000003.1"/>
</dbReference>
<dbReference type="Proteomes" id="UP000319103">
    <property type="component" value="Unassembled WGS sequence"/>
</dbReference>
<feature type="region of interest" description="Disordered" evidence="2">
    <location>
        <begin position="24"/>
        <end position="56"/>
    </location>
</feature>
<dbReference type="Gene3D" id="2.60.40.1240">
    <property type="match status" value="1"/>
</dbReference>
<dbReference type="PROSITE" id="PS51257">
    <property type="entry name" value="PROKAR_LIPOPROTEIN"/>
    <property type="match status" value="1"/>
</dbReference>
<dbReference type="InterPro" id="IPR029051">
    <property type="entry name" value="DUF4352"/>
</dbReference>
<reference evidence="5 6" key="1">
    <citation type="submission" date="2019-06" db="EMBL/GenBank/DDBJ databases">
        <title>Description of Kitasatospora acidophila sp. nov. isolated from pine grove soil, and reclassification of Streptomyces novaecaesareae to Kitasatospora novaeceasareae comb. nov.</title>
        <authorList>
            <person name="Kim M.J."/>
        </authorList>
    </citation>
    <scope>NUCLEOTIDE SEQUENCE [LARGE SCALE GENOMIC DNA]</scope>
    <source>
        <strain evidence="5 6">MMS16-CNU292</strain>
    </source>
</reference>
<protein>
    <submittedName>
        <fullName evidence="5">DUF4352 domain-containing protein</fullName>
    </submittedName>
</protein>
<keyword evidence="6" id="KW-1185">Reference proteome</keyword>
<feature type="chain" id="PRO_5039584132" evidence="3">
    <location>
        <begin position="21"/>
        <end position="194"/>
    </location>
</feature>
<keyword evidence="1 3" id="KW-0732">Signal</keyword>
<evidence type="ECO:0000259" key="4">
    <source>
        <dbReference type="Pfam" id="PF11611"/>
    </source>
</evidence>
<dbReference type="AlphaFoldDB" id="A0A540W3X3"/>
<organism evidence="5 6">
    <name type="scientific">Kitasatospora acidiphila</name>
    <dbReference type="NCBI Taxonomy" id="2567942"/>
    <lineage>
        <taxon>Bacteria</taxon>
        <taxon>Bacillati</taxon>
        <taxon>Actinomycetota</taxon>
        <taxon>Actinomycetes</taxon>
        <taxon>Kitasatosporales</taxon>
        <taxon>Streptomycetaceae</taxon>
        <taxon>Kitasatospora</taxon>
    </lineage>
</organism>
<sequence>MRRTAALLTGTALLALAVTACGPTGSNTVSTQPKQTAAASAGGSQGSKTPASKGPSVAKVGDTIGLKGMNAGASADITVVKVVDNAQSATDGINPADGKRWVAVQFRIKNTGTAAYSDAPSNGATVLDDQGQSYNSVVADTTAGQSFPTPLNIAAGDSALGFITFEVPTATKLAKAQFTLDSGFADQTGQWQLG</sequence>
<dbReference type="InterPro" id="IPR029050">
    <property type="entry name" value="Immunoprotect_excell_Ig-like"/>
</dbReference>
<gene>
    <name evidence="5" type="ORF">E6W39_17400</name>
</gene>
<comment type="caution">
    <text evidence="5">The sequence shown here is derived from an EMBL/GenBank/DDBJ whole genome shotgun (WGS) entry which is preliminary data.</text>
</comment>
<name>A0A540W3X3_9ACTN</name>
<accession>A0A540W3X3</accession>
<feature type="compositionally biased region" description="Polar residues" evidence="2">
    <location>
        <begin position="24"/>
        <end position="33"/>
    </location>
</feature>
<dbReference type="EMBL" id="VIGB01000003">
    <property type="protein sequence ID" value="TQF03682.1"/>
    <property type="molecule type" value="Genomic_DNA"/>
</dbReference>
<feature type="domain" description="DUF4352" evidence="4">
    <location>
        <begin position="76"/>
        <end position="178"/>
    </location>
</feature>
<evidence type="ECO:0000313" key="6">
    <source>
        <dbReference type="Proteomes" id="UP000319103"/>
    </source>
</evidence>
<evidence type="ECO:0000256" key="2">
    <source>
        <dbReference type="SAM" id="MobiDB-lite"/>
    </source>
</evidence>
<dbReference type="OrthoDB" id="166023at2"/>
<evidence type="ECO:0000256" key="1">
    <source>
        <dbReference type="ARBA" id="ARBA00022729"/>
    </source>
</evidence>
<dbReference type="Pfam" id="PF11611">
    <property type="entry name" value="DUF4352"/>
    <property type="match status" value="1"/>
</dbReference>